<dbReference type="SUPFAM" id="SSF53383">
    <property type="entry name" value="PLP-dependent transferases"/>
    <property type="match status" value="1"/>
</dbReference>
<feature type="domain" description="Aminotransferase class I/classII large" evidence="1">
    <location>
        <begin position="53"/>
        <end position="335"/>
    </location>
</feature>
<keyword evidence="2" id="KW-0808">Transferase</keyword>
<sequence length="343" mass="35536">MAFLFRPAEKIDPRFVEGDGRLDVARALYPDAPPPWLDLSRAAAPWPYPAPNLAADDFARGLDTDAIAALAALAAKAYRAPQSVEVVPLPGADAGLRLLPWLYRSPKRVAFLAPADAGLRAAWEAAGHSTMEIASLDAVGKADILIVDNPGHADGRLVPHADLAAALPALKRRDGLLVIDETLADADESASILPSVARLDSTIVLRSANALHGAGGIPLGFAITSHPIAARLRAALGPNAVSAQAAAFGRAALADAGFAAEQLARLAEMGGKLEAALAQAGLRIAGGTALFRLAGTDLPHSSFDSLARAGILTRPFPKLNALRFSLPKDEADLARLQVALASA</sequence>
<evidence type="ECO:0000313" key="3">
    <source>
        <dbReference type="Proteomes" id="UP000623250"/>
    </source>
</evidence>
<dbReference type="RefSeq" id="WP_052037597.1">
    <property type="nucleotide sequence ID" value="NZ_JAEMUK010000078.1"/>
</dbReference>
<dbReference type="Pfam" id="PF00155">
    <property type="entry name" value="Aminotran_1_2"/>
    <property type="match status" value="1"/>
</dbReference>
<reference evidence="2 3" key="1">
    <citation type="submission" date="2020-12" db="EMBL/GenBank/DDBJ databases">
        <title>Revised draft genomes of Rhodomicrobium vannielii ATCC 17100 and Rhodomicrobium udaipurense JA643.</title>
        <authorList>
            <person name="Conners E.M."/>
            <person name="Davenport E.J."/>
            <person name="Bose A."/>
        </authorList>
    </citation>
    <scope>NUCLEOTIDE SEQUENCE [LARGE SCALE GENOMIC DNA]</scope>
    <source>
        <strain evidence="2 3">JA643</strain>
    </source>
</reference>
<dbReference type="AlphaFoldDB" id="A0A8I1GE77"/>
<dbReference type="Gene3D" id="3.90.1150.10">
    <property type="entry name" value="Aspartate Aminotransferase, domain 1"/>
    <property type="match status" value="1"/>
</dbReference>
<dbReference type="EMBL" id="JAEMUK010000078">
    <property type="protein sequence ID" value="MBJ7544335.1"/>
    <property type="molecule type" value="Genomic_DNA"/>
</dbReference>
<dbReference type="Proteomes" id="UP000623250">
    <property type="component" value="Unassembled WGS sequence"/>
</dbReference>
<dbReference type="InterPro" id="IPR015422">
    <property type="entry name" value="PyrdxlP-dep_Trfase_small"/>
</dbReference>
<gene>
    <name evidence="2" type="ORF">JDN41_12340</name>
</gene>
<name>A0A8I1GE77_9HYPH</name>
<evidence type="ECO:0000313" key="2">
    <source>
        <dbReference type="EMBL" id="MBJ7544335.1"/>
    </source>
</evidence>
<organism evidence="2 3">
    <name type="scientific">Rhodomicrobium udaipurense</name>
    <dbReference type="NCBI Taxonomy" id="1202716"/>
    <lineage>
        <taxon>Bacteria</taxon>
        <taxon>Pseudomonadati</taxon>
        <taxon>Pseudomonadota</taxon>
        <taxon>Alphaproteobacteria</taxon>
        <taxon>Hyphomicrobiales</taxon>
        <taxon>Hyphomicrobiaceae</taxon>
        <taxon>Rhodomicrobium</taxon>
    </lineage>
</organism>
<dbReference type="GO" id="GO:0008483">
    <property type="term" value="F:transaminase activity"/>
    <property type="evidence" value="ECO:0007669"/>
    <property type="project" value="UniProtKB-KW"/>
</dbReference>
<dbReference type="InterPro" id="IPR004839">
    <property type="entry name" value="Aminotransferase_I/II_large"/>
</dbReference>
<comment type="caution">
    <text evidence="2">The sequence shown here is derived from an EMBL/GenBank/DDBJ whole genome shotgun (WGS) entry which is preliminary data.</text>
</comment>
<keyword evidence="2" id="KW-0032">Aminotransferase</keyword>
<dbReference type="InterPro" id="IPR015421">
    <property type="entry name" value="PyrdxlP-dep_Trfase_major"/>
</dbReference>
<evidence type="ECO:0000259" key="1">
    <source>
        <dbReference type="Pfam" id="PF00155"/>
    </source>
</evidence>
<accession>A0A8I1GE77</accession>
<dbReference type="InterPro" id="IPR015424">
    <property type="entry name" value="PyrdxlP-dep_Trfase"/>
</dbReference>
<proteinExistence type="predicted"/>
<dbReference type="Gene3D" id="3.40.640.10">
    <property type="entry name" value="Type I PLP-dependent aspartate aminotransferase-like (Major domain)"/>
    <property type="match status" value="1"/>
</dbReference>
<keyword evidence="3" id="KW-1185">Reference proteome</keyword>
<protein>
    <submittedName>
        <fullName evidence="2">Aminotransferase class I/II-fold pyridoxal phosphate-dependent enzyme</fullName>
    </submittedName>
</protein>
<dbReference type="GO" id="GO:0030170">
    <property type="term" value="F:pyridoxal phosphate binding"/>
    <property type="evidence" value="ECO:0007669"/>
    <property type="project" value="InterPro"/>
</dbReference>